<evidence type="ECO:0000256" key="7">
    <source>
        <dbReference type="ARBA" id="ARBA00023065"/>
    </source>
</evidence>
<dbReference type="SUPFAM" id="SSF49464">
    <property type="entry name" value="Carboxypeptidase regulatory domain-like"/>
    <property type="match status" value="1"/>
</dbReference>
<dbReference type="InterPro" id="IPR036942">
    <property type="entry name" value="Beta-barrel_TonB_sf"/>
</dbReference>
<keyword evidence="8 12" id="KW-0798">TonB box</keyword>
<evidence type="ECO:0000256" key="2">
    <source>
        <dbReference type="ARBA" id="ARBA00022448"/>
    </source>
</evidence>
<dbReference type="Proteomes" id="UP000198916">
    <property type="component" value="Unassembled WGS sequence"/>
</dbReference>
<evidence type="ECO:0000256" key="9">
    <source>
        <dbReference type="ARBA" id="ARBA00023136"/>
    </source>
</evidence>
<dbReference type="OrthoDB" id="9768177at2"/>
<evidence type="ECO:0000313" key="16">
    <source>
        <dbReference type="Proteomes" id="UP000198916"/>
    </source>
</evidence>
<dbReference type="STRING" id="332977.SAMN05421740_10169"/>
<dbReference type="PROSITE" id="PS52016">
    <property type="entry name" value="TONB_DEPENDENT_REC_3"/>
    <property type="match status" value="1"/>
</dbReference>
<dbReference type="Pfam" id="PF13715">
    <property type="entry name" value="CarbopepD_reg_2"/>
    <property type="match status" value="1"/>
</dbReference>
<dbReference type="InterPro" id="IPR000531">
    <property type="entry name" value="Beta-barrel_TonB"/>
</dbReference>
<evidence type="ECO:0000259" key="13">
    <source>
        <dbReference type="Pfam" id="PF00593"/>
    </source>
</evidence>
<dbReference type="InterPro" id="IPR023996">
    <property type="entry name" value="TonB-dep_OMP_SusC/RagA"/>
</dbReference>
<dbReference type="InterPro" id="IPR008969">
    <property type="entry name" value="CarboxyPept-like_regulatory"/>
</dbReference>
<dbReference type="NCBIfam" id="TIGR04056">
    <property type="entry name" value="OMP_RagA_SusC"/>
    <property type="match status" value="1"/>
</dbReference>
<comment type="subcellular location">
    <subcellularLocation>
        <location evidence="1 11">Cell outer membrane</location>
        <topology evidence="1 11">Multi-pass membrane protein</topology>
    </subcellularLocation>
</comment>
<dbReference type="GO" id="GO:0006826">
    <property type="term" value="P:iron ion transport"/>
    <property type="evidence" value="ECO:0007669"/>
    <property type="project" value="UniProtKB-KW"/>
</dbReference>
<evidence type="ECO:0000256" key="1">
    <source>
        <dbReference type="ARBA" id="ARBA00004571"/>
    </source>
</evidence>
<keyword evidence="3 11" id="KW-1134">Transmembrane beta strand</keyword>
<keyword evidence="10 11" id="KW-0998">Cell outer membrane</keyword>
<evidence type="ECO:0000256" key="11">
    <source>
        <dbReference type="PROSITE-ProRule" id="PRU01360"/>
    </source>
</evidence>
<dbReference type="InterPro" id="IPR039426">
    <property type="entry name" value="TonB-dep_rcpt-like"/>
</dbReference>
<evidence type="ECO:0000313" key="15">
    <source>
        <dbReference type="EMBL" id="SEK18113.1"/>
    </source>
</evidence>
<dbReference type="PANTHER" id="PTHR32552">
    <property type="entry name" value="FERRICHROME IRON RECEPTOR-RELATED"/>
    <property type="match status" value="1"/>
</dbReference>
<dbReference type="InterPro" id="IPR012910">
    <property type="entry name" value="Plug_dom"/>
</dbReference>
<dbReference type="GO" id="GO:0009279">
    <property type="term" value="C:cell outer membrane"/>
    <property type="evidence" value="ECO:0007669"/>
    <property type="project" value="UniProtKB-SubCell"/>
</dbReference>
<keyword evidence="9 11" id="KW-0472">Membrane</keyword>
<protein>
    <submittedName>
        <fullName evidence="15">TonB-linked outer membrane protein, SusC/RagA family</fullName>
    </submittedName>
</protein>
<accession>A0A1H7EW43</accession>
<dbReference type="InterPro" id="IPR023997">
    <property type="entry name" value="TonB-dep_OMP_SusC/RagA_CS"/>
</dbReference>
<dbReference type="PANTHER" id="PTHR32552:SF81">
    <property type="entry name" value="TONB-DEPENDENT OUTER MEMBRANE RECEPTOR"/>
    <property type="match status" value="1"/>
</dbReference>
<dbReference type="SUPFAM" id="SSF56935">
    <property type="entry name" value="Porins"/>
    <property type="match status" value="1"/>
</dbReference>
<evidence type="ECO:0000256" key="5">
    <source>
        <dbReference type="ARBA" id="ARBA00022692"/>
    </source>
</evidence>
<gene>
    <name evidence="15" type="ORF">SAMN05421740_10169</name>
</gene>
<dbReference type="EMBL" id="FNZR01000001">
    <property type="protein sequence ID" value="SEK18113.1"/>
    <property type="molecule type" value="Genomic_DNA"/>
</dbReference>
<keyword evidence="16" id="KW-1185">Reference proteome</keyword>
<dbReference type="RefSeq" id="WP_090601884.1">
    <property type="nucleotide sequence ID" value="NZ_FNZR01000001.1"/>
</dbReference>
<dbReference type="Gene3D" id="2.40.170.20">
    <property type="entry name" value="TonB-dependent receptor, beta-barrel domain"/>
    <property type="match status" value="1"/>
</dbReference>
<dbReference type="Gene3D" id="2.60.40.1120">
    <property type="entry name" value="Carboxypeptidase-like, regulatory domain"/>
    <property type="match status" value="1"/>
</dbReference>
<evidence type="ECO:0000256" key="6">
    <source>
        <dbReference type="ARBA" id="ARBA00023004"/>
    </source>
</evidence>
<organism evidence="15 16">
    <name type="scientific">Parapedobacter koreensis</name>
    <dbReference type="NCBI Taxonomy" id="332977"/>
    <lineage>
        <taxon>Bacteria</taxon>
        <taxon>Pseudomonadati</taxon>
        <taxon>Bacteroidota</taxon>
        <taxon>Sphingobacteriia</taxon>
        <taxon>Sphingobacteriales</taxon>
        <taxon>Sphingobacteriaceae</taxon>
        <taxon>Parapedobacter</taxon>
    </lineage>
</organism>
<evidence type="ECO:0000256" key="10">
    <source>
        <dbReference type="ARBA" id="ARBA00023237"/>
    </source>
</evidence>
<name>A0A1H7EW43_9SPHI</name>
<keyword evidence="2 11" id="KW-0813">Transport</keyword>
<keyword evidence="6" id="KW-0408">Iron</keyword>
<evidence type="ECO:0000256" key="12">
    <source>
        <dbReference type="RuleBase" id="RU003357"/>
    </source>
</evidence>
<evidence type="ECO:0000256" key="3">
    <source>
        <dbReference type="ARBA" id="ARBA00022452"/>
    </source>
</evidence>
<evidence type="ECO:0000256" key="8">
    <source>
        <dbReference type="ARBA" id="ARBA00023077"/>
    </source>
</evidence>
<sequence length="1051" mass="117573">MEKQRQRVTCCRHLPQLLVSLLVALLLIPVLSAAQGNQVTGTVTDVSGGPLAGVSIRVQGKLAGTSTDANGLFQLIAEAGDVLSVSMVGYVLQEVEVTDTITYQIVLQEDSESLSEVVVTALGVKKEKVKLGYAVQEVQGSDLNKAREPNLVNSLTGKVAGLNIRNTTDLFQDPGISLRGRTPLIVIDGIPDQTADLWRINADDVESMNVLKGPTASALYGSIGQNGAIMITTKRGKGKAINLEVNSSTQFQTGFIRVPEVQTIYGNGNFGQYAYVDGSGGGTEGAGWIWGPKLDQPDPTTPSGYWETPQFNSPVDPNTGELVPLPFLSRGKDNIRNFFETGLISTNNVSLTQASERGSFRASASHIYQKGVVPNTDLNNTSFNVAGNYQLTERLLMDARISYNKEYTENFPVVGYGPTNYLYNLVLWTGPDIDVRDLRNYWREGQEGIQQRHYNISWYNNPYFQAYEYLQGYDKDNVFGSVSFDYRFTDQFSVSLRNGINEYGLRRNWKEPKSYVGYSSFSRGNYTERATSYFDIASDLILKYNQSFSDNFAIHAELGGYNYYRNIRQLESNTDGLNVAGFYNLDNSISPILATNSIEQRRTTSAYGFVDFELYNALYLTVTGRQDKVSTLPVQNNSYFYPSVAGSLALSRFLPLPEWTNFLKLRGSWARVTSGIILDASDNEDPYGFIASYDRGTIWNGRPAVNFGNVQINPNIKPQTSDTWEAGLEWRLLADRLSIDVAYFRSNDFNQIVRLPTPISSGYLERLENGNRYRREGWEFMVNATPVRGTFTWDMLLNLSTYRRTLTEIYGDEPYLDRLQVGDRADAIYTSMFETSPAGEVVYQSNGMPKSDPFSRLIGYRDPDLVYGFTNNFRFKDFSLGIQVDGRIGGSMFSETNQKMWWGGSHPGTVNPFREDANDGLSNYVGQGVVVTSGEITYDSYGNVTSDTRQFAPNTQEVSYIDYMTTTSNYAHTNYSYFSQTFLKLREVSLGWQLPRKWLNEIGFVSNVGVNIVGRNLLLFSKLPNVDPDSGRDNLQTPSTRNIGFNINVQF</sequence>
<dbReference type="AlphaFoldDB" id="A0A1H7EW43"/>
<keyword evidence="5 11" id="KW-0812">Transmembrane</keyword>
<dbReference type="Pfam" id="PF00593">
    <property type="entry name" value="TonB_dep_Rec_b-barrel"/>
    <property type="match status" value="1"/>
</dbReference>
<dbReference type="InterPro" id="IPR037066">
    <property type="entry name" value="Plug_dom_sf"/>
</dbReference>
<feature type="domain" description="TonB-dependent receptor plug" evidence="14">
    <location>
        <begin position="130"/>
        <end position="227"/>
    </location>
</feature>
<dbReference type="Gene3D" id="2.170.130.10">
    <property type="entry name" value="TonB-dependent receptor, plug domain"/>
    <property type="match status" value="1"/>
</dbReference>
<proteinExistence type="inferred from homology"/>
<keyword evidence="4" id="KW-0410">Iron transport</keyword>
<dbReference type="Pfam" id="PF07715">
    <property type="entry name" value="Plug"/>
    <property type="match status" value="1"/>
</dbReference>
<keyword evidence="7" id="KW-0406">Ion transport</keyword>
<comment type="similarity">
    <text evidence="11 12">Belongs to the TonB-dependent receptor family.</text>
</comment>
<feature type="domain" description="TonB-dependent receptor-like beta-barrel" evidence="13">
    <location>
        <begin position="436"/>
        <end position="804"/>
    </location>
</feature>
<reference evidence="16" key="1">
    <citation type="submission" date="2016-10" db="EMBL/GenBank/DDBJ databases">
        <authorList>
            <person name="Varghese N."/>
            <person name="Submissions S."/>
        </authorList>
    </citation>
    <scope>NUCLEOTIDE SEQUENCE [LARGE SCALE GENOMIC DNA]</scope>
    <source>
        <strain evidence="16">Jip14</strain>
    </source>
</reference>
<evidence type="ECO:0000256" key="4">
    <source>
        <dbReference type="ARBA" id="ARBA00022496"/>
    </source>
</evidence>
<dbReference type="NCBIfam" id="TIGR04057">
    <property type="entry name" value="SusC_RagA_signa"/>
    <property type="match status" value="1"/>
</dbReference>
<evidence type="ECO:0000259" key="14">
    <source>
        <dbReference type="Pfam" id="PF07715"/>
    </source>
</evidence>